<dbReference type="PANTHER" id="PTHR23504">
    <property type="entry name" value="MAJOR FACILITATOR SUPERFAMILY DOMAIN-CONTAINING PROTEIN 10"/>
    <property type="match status" value="1"/>
</dbReference>
<dbReference type="Pfam" id="PF07690">
    <property type="entry name" value="MFS_1"/>
    <property type="match status" value="1"/>
</dbReference>
<evidence type="ECO:0000256" key="2">
    <source>
        <dbReference type="ARBA" id="ARBA00004141"/>
    </source>
</evidence>
<feature type="transmembrane region" description="Helical" evidence="8">
    <location>
        <begin position="182"/>
        <end position="202"/>
    </location>
</feature>
<dbReference type="EMBL" id="QJJS01000010">
    <property type="protein sequence ID" value="PXW95289.1"/>
    <property type="molecule type" value="Genomic_DNA"/>
</dbReference>
<evidence type="ECO:0000313" key="11">
    <source>
        <dbReference type="Proteomes" id="UP000247811"/>
    </source>
</evidence>
<reference evidence="10 11" key="1">
    <citation type="submission" date="2018-05" db="EMBL/GenBank/DDBJ databases">
        <title>Genomic Encyclopedia of Type Strains, Phase IV (KMG-IV): sequencing the most valuable type-strain genomes for metagenomic binning, comparative biology and taxonomic classification.</title>
        <authorList>
            <person name="Goeker M."/>
        </authorList>
    </citation>
    <scope>NUCLEOTIDE SEQUENCE [LARGE SCALE GENOMIC DNA]</scope>
    <source>
        <strain evidence="10 11">DSM 566</strain>
    </source>
</reference>
<feature type="transmembrane region" description="Helical" evidence="8">
    <location>
        <begin position="233"/>
        <end position="251"/>
    </location>
</feature>
<feature type="transmembrane region" description="Helical" evidence="8">
    <location>
        <begin position="64"/>
        <end position="84"/>
    </location>
</feature>
<keyword evidence="5 8" id="KW-0812">Transmembrane</keyword>
<feature type="transmembrane region" description="Helical" evidence="8">
    <location>
        <begin position="358"/>
        <end position="384"/>
    </location>
</feature>
<dbReference type="PROSITE" id="PS00216">
    <property type="entry name" value="SUGAR_TRANSPORT_1"/>
    <property type="match status" value="1"/>
</dbReference>
<proteinExistence type="inferred from homology"/>
<dbReference type="GO" id="GO:0022857">
    <property type="term" value="F:transmembrane transporter activity"/>
    <property type="evidence" value="ECO:0007669"/>
    <property type="project" value="InterPro"/>
</dbReference>
<comment type="subcellular location">
    <subcellularLocation>
        <location evidence="2">Membrane</location>
        <topology evidence="2">Multi-pass membrane protein</topology>
    </subcellularLocation>
</comment>
<protein>
    <submittedName>
        <fullName evidence="10">DHA1 family tetracycline resistance protein-like MFS transporter</fullName>
    </submittedName>
</protein>
<evidence type="ECO:0000256" key="4">
    <source>
        <dbReference type="ARBA" id="ARBA00022448"/>
    </source>
</evidence>
<evidence type="ECO:0000256" key="3">
    <source>
        <dbReference type="ARBA" id="ARBA00007520"/>
    </source>
</evidence>
<evidence type="ECO:0000256" key="6">
    <source>
        <dbReference type="ARBA" id="ARBA00022989"/>
    </source>
</evidence>
<feature type="transmembrane region" description="Helical" evidence="8">
    <location>
        <begin position="29"/>
        <end position="52"/>
    </location>
</feature>
<sequence>MNPTPTTPPPAAEPVGTAEAGRRKAAMPFIMFTVLIDMVAIGLIIPVLPPLVGLFTGSQADHAFWYGVVSFAFGFANFFGSPLLGALSDHYGRRPVLLLGFTGLALSFFVTGLATALWMLVAIRLVSGALQANAAVAQAYVADISAPEERAKRFGMLGAMFGMGFVLGPVMGGLLGGIDLHLPFFVAGGLAVLNAIYGIFVLPESLPPARRQPVQWRKANPVSSLRQLTQLQGVGLLVAVVGLSSLAQFIMHTTWVLYTTFKFGWGPKENGWSLFTVGVMAVLVQGGLIRVALKRAAPEKIAVIGLISSATAYALWGAATEGWMMYAVVGLNLFGFMANPAIQSLVSNAADDQSQGRTMGAVASLNSLTAVAAPVIGAALLGFVSHLPRGDWRIGAPFFLCSALQGLATVMALLHFRRHRALTASAAAAA</sequence>
<keyword evidence="11" id="KW-1185">Reference proteome</keyword>
<dbReference type="Proteomes" id="UP000247811">
    <property type="component" value="Unassembled WGS sequence"/>
</dbReference>
<comment type="similarity">
    <text evidence="3">Belongs to the major facilitator superfamily. TCR/Tet family.</text>
</comment>
<keyword evidence="4" id="KW-0813">Transport</keyword>
<dbReference type="InterPro" id="IPR020846">
    <property type="entry name" value="MFS_dom"/>
</dbReference>
<dbReference type="RefSeq" id="WP_245909537.1">
    <property type="nucleotide sequence ID" value="NZ_QJJS01000010.1"/>
</dbReference>
<gene>
    <name evidence="10" type="ORF">C7444_110137</name>
</gene>
<dbReference type="PRINTS" id="PR01035">
    <property type="entry name" value="TCRTETA"/>
</dbReference>
<accession>A0A318H334</accession>
<dbReference type="InterPro" id="IPR001958">
    <property type="entry name" value="Tet-R_TetA/multi-R_MdtG-like"/>
</dbReference>
<dbReference type="InterPro" id="IPR011701">
    <property type="entry name" value="MFS"/>
</dbReference>
<comment type="function">
    <text evidence="1">Resistance to tetracycline by an active tetracycline efflux. This is an energy-dependent process that decreases the accumulation of the antibiotic in whole cells. This protein functions as a metal-tetracycline/H(+) antiporter.</text>
</comment>
<dbReference type="Gene3D" id="1.20.1250.20">
    <property type="entry name" value="MFS general substrate transporter like domains"/>
    <property type="match status" value="1"/>
</dbReference>
<feature type="transmembrane region" description="Helical" evidence="8">
    <location>
        <begin position="154"/>
        <end position="176"/>
    </location>
</feature>
<feature type="transmembrane region" description="Helical" evidence="8">
    <location>
        <begin position="325"/>
        <end position="346"/>
    </location>
</feature>
<dbReference type="AlphaFoldDB" id="A0A318H334"/>
<dbReference type="InterPro" id="IPR005829">
    <property type="entry name" value="Sugar_transporter_CS"/>
</dbReference>
<dbReference type="GO" id="GO:0016020">
    <property type="term" value="C:membrane"/>
    <property type="evidence" value="ECO:0007669"/>
    <property type="project" value="UniProtKB-SubCell"/>
</dbReference>
<dbReference type="PANTHER" id="PTHR23504:SF15">
    <property type="entry name" value="MAJOR FACILITATOR SUPERFAMILY (MFS) PROFILE DOMAIN-CONTAINING PROTEIN"/>
    <property type="match status" value="1"/>
</dbReference>
<organism evidence="10 11">
    <name type="scientific">Sphaerotilus hippei</name>
    <dbReference type="NCBI Taxonomy" id="744406"/>
    <lineage>
        <taxon>Bacteria</taxon>
        <taxon>Pseudomonadati</taxon>
        <taxon>Pseudomonadota</taxon>
        <taxon>Betaproteobacteria</taxon>
        <taxon>Burkholderiales</taxon>
        <taxon>Sphaerotilaceae</taxon>
        <taxon>Sphaerotilus</taxon>
    </lineage>
</organism>
<feature type="transmembrane region" description="Helical" evidence="8">
    <location>
        <begin position="271"/>
        <end position="289"/>
    </location>
</feature>
<evidence type="ECO:0000256" key="7">
    <source>
        <dbReference type="ARBA" id="ARBA00023136"/>
    </source>
</evidence>
<evidence type="ECO:0000259" key="9">
    <source>
        <dbReference type="PROSITE" id="PS50850"/>
    </source>
</evidence>
<dbReference type="SUPFAM" id="SSF103473">
    <property type="entry name" value="MFS general substrate transporter"/>
    <property type="match status" value="1"/>
</dbReference>
<evidence type="ECO:0000256" key="8">
    <source>
        <dbReference type="SAM" id="Phobius"/>
    </source>
</evidence>
<feature type="domain" description="Major facilitator superfamily (MFS) profile" evidence="9">
    <location>
        <begin position="26"/>
        <end position="420"/>
    </location>
</feature>
<keyword evidence="7 8" id="KW-0472">Membrane</keyword>
<feature type="transmembrane region" description="Helical" evidence="8">
    <location>
        <begin position="96"/>
        <end position="119"/>
    </location>
</feature>
<evidence type="ECO:0000256" key="1">
    <source>
        <dbReference type="ARBA" id="ARBA00003279"/>
    </source>
</evidence>
<keyword evidence="6 8" id="KW-1133">Transmembrane helix</keyword>
<feature type="transmembrane region" description="Helical" evidence="8">
    <location>
        <begin position="301"/>
        <end position="319"/>
    </location>
</feature>
<comment type="caution">
    <text evidence="10">The sequence shown here is derived from an EMBL/GenBank/DDBJ whole genome shotgun (WGS) entry which is preliminary data.</text>
</comment>
<evidence type="ECO:0000256" key="5">
    <source>
        <dbReference type="ARBA" id="ARBA00022692"/>
    </source>
</evidence>
<evidence type="ECO:0000313" key="10">
    <source>
        <dbReference type="EMBL" id="PXW95289.1"/>
    </source>
</evidence>
<name>A0A318H334_9BURK</name>
<dbReference type="InterPro" id="IPR036259">
    <property type="entry name" value="MFS_trans_sf"/>
</dbReference>
<dbReference type="PROSITE" id="PS50850">
    <property type="entry name" value="MFS"/>
    <property type="match status" value="1"/>
</dbReference>
<feature type="transmembrane region" description="Helical" evidence="8">
    <location>
        <begin position="396"/>
        <end position="416"/>
    </location>
</feature>